<dbReference type="GO" id="GO:0006508">
    <property type="term" value="P:proteolysis"/>
    <property type="evidence" value="ECO:0007669"/>
    <property type="project" value="UniProtKB-KW"/>
</dbReference>
<dbReference type="PROSITE" id="PS50106">
    <property type="entry name" value="PDZ"/>
    <property type="match status" value="1"/>
</dbReference>
<feature type="domain" description="PDZ" evidence="5">
    <location>
        <begin position="268"/>
        <end position="359"/>
    </location>
</feature>
<dbReference type="SUPFAM" id="SSF50494">
    <property type="entry name" value="Trypsin-like serine proteases"/>
    <property type="match status" value="1"/>
</dbReference>
<keyword evidence="1 6" id="KW-0645">Protease</keyword>
<feature type="region of interest" description="Disordered" evidence="3">
    <location>
        <begin position="29"/>
        <end position="68"/>
    </location>
</feature>
<dbReference type="InterPro" id="IPR001478">
    <property type="entry name" value="PDZ"/>
</dbReference>
<sequence>MWGSTTGAALLAAAVMTLAGCGQGLQLQTAGTAGSPGAPTPSAPASTTAGASPRGSPSTPGPTPVPDALEDAYERTIAKVLPSIVQITTADGLGSGIVYDTAGHIITNAHVVGAGKSFKVTLANGGTSRTASLVNSFELGDLAVIMVDDPTGLKPAVFGDSSKLKVGEIVLAMGNPLGLSGSVTDGIISALGRTVTEPGGESSPGATISGAIQTSAPINPGNSGGALVNLRGEVVGVPTLTAVNPELGNAQAPGIGFAIPANTVKDVATQIIRDGRVTNTRRAALGVVVRTVIDMNGQPAGVSVVRVQRNSGAERAGLKAGDLIVSVDGMPTPSTQELASVLAQLKPGQDAKVEILRPDGSTTPVVVPLEELPGG</sequence>
<dbReference type="InterPro" id="IPR051201">
    <property type="entry name" value="Chloro_Bact_Ser_Proteases"/>
</dbReference>
<feature type="compositionally biased region" description="Polar residues" evidence="3">
    <location>
        <begin position="204"/>
        <end position="215"/>
    </location>
</feature>
<gene>
    <name evidence="6" type="ORF">ACFFRH_07765</name>
</gene>
<evidence type="ECO:0000313" key="6">
    <source>
        <dbReference type="EMBL" id="MFB9675379.1"/>
    </source>
</evidence>
<keyword evidence="7" id="KW-1185">Reference proteome</keyword>
<dbReference type="RefSeq" id="WP_344745250.1">
    <property type="nucleotide sequence ID" value="NZ_BAAAWW010000061.1"/>
</dbReference>
<evidence type="ECO:0000256" key="1">
    <source>
        <dbReference type="ARBA" id="ARBA00022670"/>
    </source>
</evidence>
<dbReference type="EC" id="3.4.21.-" evidence="6"/>
<proteinExistence type="predicted"/>
<comment type="caution">
    <text evidence="6">The sequence shown here is derived from an EMBL/GenBank/DDBJ whole genome shotgun (WGS) entry which is preliminary data.</text>
</comment>
<evidence type="ECO:0000256" key="3">
    <source>
        <dbReference type="SAM" id="MobiDB-lite"/>
    </source>
</evidence>
<accession>A0ABV5T8H1</accession>
<feature type="compositionally biased region" description="Low complexity" evidence="3">
    <location>
        <begin position="43"/>
        <end position="58"/>
    </location>
</feature>
<dbReference type="InterPro" id="IPR001940">
    <property type="entry name" value="Peptidase_S1C"/>
</dbReference>
<dbReference type="SUPFAM" id="SSF50156">
    <property type="entry name" value="PDZ domain-like"/>
    <property type="match status" value="1"/>
</dbReference>
<name>A0ABV5T8H1_9ACTN</name>
<keyword evidence="4" id="KW-0732">Signal</keyword>
<protein>
    <submittedName>
        <fullName evidence="6">S1C family serine protease</fullName>
        <ecNumber evidence="6">3.4.21.-</ecNumber>
    </submittedName>
</protein>
<dbReference type="Proteomes" id="UP001589610">
    <property type="component" value="Unassembled WGS sequence"/>
</dbReference>
<dbReference type="Pfam" id="PF13365">
    <property type="entry name" value="Trypsin_2"/>
    <property type="match status" value="1"/>
</dbReference>
<dbReference type="PRINTS" id="PR00834">
    <property type="entry name" value="PROTEASES2C"/>
</dbReference>
<feature type="region of interest" description="Disordered" evidence="3">
    <location>
        <begin position="196"/>
        <end position="215"/>
    </location>
</feature>
<dbReference type="EMBL" id="JBHMBS010000003">
    <property type="protein sequence ID" value="MFB9675379.1"/>
    <property type="molecule type" value="Genomic_DNA"/>
</dbReference>
<feature type="chain" id="PRO_5047419835" evidence="4">
    <location>
        <begin position="20"/>
        <end position="375"/>
    </location>
</feature>
<dbReference type="PANTHER" id="PTHR43343:SF3">
    <property type="entry name" value="PROTEASE DO-LIKE 8, CHLOROPLASTIC"/>
    <property type="match status" value="1"/>
</dbReference>
<keyword evidence="2 6" id="KW-0378">Hydrolase</keyword>
<evidence type="ECO:0000259" key="5">
    <source>
        <dbReference type="PROSITE" id="PS50106"/>
    </source>
</evidence>
<dbReference type="PANTHER" id="PTHR43343">
    <property type="entry name" value="PEPTIDASE S12"/>
    <property type="match status" value="1"/>
</dbReference>
<dbReference type="InterPro" id="IPR009003">
    <property type="entry name" value="Peptidase_S1_PA"/>
</dbReference>
<evidence type="ECO:0000256" key="2">
    <source>
        <dbReference type="ARBA" id="ARBA00022801"/>
    </source>
</evidence>
<dbReference type="Gene3D" id="2.30.42.10">
    <property type="match status" value="1"/>
</dbReference>
<feature type="signal peptide" evidence="4">
    <location>
        <begin position="1"/>
        <end position="19"/>
    </location>
</feature>
<organism evidence="6 7">
    <name type="scientific">Streptosporangium vulgare</name>
    <dbReference type="NCBI Taxonomy" id="46190"/>
    <lineage>
        <taxon>Bacteria</taxon>
        <taxon>Bacillati</taxon>
        <taxon>Actinomycetota</taxon>
        <taxon>Actinomycetes</taxon>
        <taxon>Streptosporangiales</taxon>
        <taxon>Streptosporangiaceae</taxon>
        <taxon>Streptosporangium</taxon>
    </lineage>
</organism>
<dbReference type="SMART" id="SM00228">
    <property type="entry name" value="PDZ"/>
    <property type="match status" value="1"/>
</dbReference>
<dbReference type="Gene3D" id="2.40.10.120">
    <property type="match status" value="1"/>
</dbReference>
<evidence type="ECO:0000313" key="7">
    <source>
        <dbReference type="Proteomes" id="UP001589610"/>
    </source>
</evidence>
<dbReference type="Pfam" id="PF13180">
    <property type="entry name" value="PDZ_2"/>
    <property type="match status" value="1"/>
</dbReference>
<dbReference type="InterPro" id="IPR036034">
    <property type="entry name" value="PDZ_sf"/>
</dbReference>
<reference evidence="6 7" key="1">
    <citation type="submission" date="2024-09" db="EMBL/GenBank/DDBJ databases">
        <authorList>
            <person name="Sun Q."/>
            <person name="Mori K."/>
        </authorList>
    </citation>
    <scope>NUCLEOTIDE SEQUENCE [LARGE SCALE GENOMIC DNA]</scope>
    <source>
        <strain evidence="6 7">JCM 3028</strain>
    </source>
</reference>
<dbReference type="GO" id="GO:0008233">
    <property type="term" value="F:peptidase activity"/>
    <property type="evidence" value="ECO:0007669"/>
    <property type="project" value="UniProtKB-KW"/>
</dbReference>
<evidence type="ECO:0000256" key="4">
    <source>
        <dbReference type="SAM" id="SignalP"/>
    </source>
</evidence>